<feature type="non-terminal residue" evidence="1">
    <location>
        <position position="1"/>
    </location>
</feature>
<proteinExistence type="predicted"/>
<protein>
    <submittedName>
        <fullName evidence="1">Uncharacterized protein</fullName>
    </submittedName>
</protein>
<evidence type="ECO:0000313" key="2">
    <source>
        <dbReference type="Proteomes" id="UP001163846"/>
    </source>
</evidence>
<name>A0AA38UFE2_9AGAR</name>
<dbReference type="Proteomes" id="UP001163846">
    <property type="component" value="Unassembled WGS sequence"/>
</dbReference>
<evidence type="ECO:0000313" key="1">
    <source>
        <dbReference type="EMBL" id="KAJ3839191.1"/>
    </source>
</evidence>
<organism evidence="1 2">
    <name type="scientific">Lentinula raphanica</name>
    <dbReference type="NCBI Taxonomy" id="153919"/>
    <lineage>
        <taxon>Eukaryota</taxon>
        <taxon>Fungi</taxon>
        <taxon>Dikarya</taxon>
        <taxon>Basidiomycota</taxon>
        <taxon>Agaricomycotina</taxon>
        <taxon>Agaricomycetes</taxon>
        <taxon>Agaricomycetidae</taxon>
        <taxon>Agaricales</taxon>
        <taxon>Marasmiineae</taxon>
        <taxon>Omphalotaceae</taxon>
        <taxon>Lentinula</taxon>
    </lineage>
</organism>
<feature type="non-terminal residue" evidence="1">
    <location>
        <position position="134"/>
    </location>
</feature>
<comment type="caution">
    <text evidence="1">The sequence shown here is derived from an EMBL/GenBank/DDBJ whole genome shotgun (WGS) entry which is preliminary data.</text>
</comment>
<sequence>HPIKINELYFTPKQQIDQRINMSTHLLDGKPVLTKVALCLGKSPAWRPRRLLIFMRLKYIYGKGIGPKFLGHLTDGNAGRVAGFVTEWILVDARPVGPGLDVEGCGKALRRFHELGIKYNNFNLLMREGHDVVL</sequence>
<keyword evidence="2" id="KW-1185">Reference proteome</keyword>
<accession>A0AA38UFE2</accession>
<gene>
    <name evidence="1" type="ORF">F5878DRAFT_501124</name>
</gene>
<reference evidence="1" key="1">
    <citation type="submission" date="2022-08" db="EMBL/GenBank/DDBJ databases">
        <authorList>
            <consortium name="DOE Joint Genome Institute"/>
            <person name="Min B."/>
            <person name="Riley R."/>
            <person name="Sierra-Patev S."/>
            <person name="Naranjo-Ortiz M."/>
            <person name="Looney B."/>
            <person name="Konkel Z."/>
            <person name="Slot J.C."/>
            <person name="Sakamoto Y."/>
            <person name="Steenwyk J.L."/>
            <person name="Rokas A."/>
            <person name="Carro J."/>
            <person name="Camarero S."/>
            <person name="Ferreira P."/>
            <person name="Molpeceres G."/>
            <person name="Ruiz-Duenas F.J."/>
            <person name="Serrano A."/>
            <person name="Henrissat B."/>
            <person name="Drula E."/>
            <person name="Hughes K.W."/>
            <person name="Mata J.L."/>
            <person name="Ishikawa N.K."/>
            <person name="Vargas-Isla R."/>
            <person name="Ushijima S."/>
            <person name="Smith C.A."/>
            <person name="Ahrendt S."/>
            <person name="Andreopoulos W."/>
            <person name="He G."/>
            <person name="Labutti K."/>
            <person name="Lipzen A."/>
            <person name="Ng V."/>
            <person name="Sandor L."/>
            <person name="Barry K."/>
            <person name="Martinez A.T."/>
            <person name="Xiao Y."/>
            <person name="Gibbons J.G."/>
            <person name="Terashima K."/>
            <person name="Hibbett D.S."/>
            <person name="Grigoriev I.V."/>
        </authorList>
    </citation>
    <scope>NUCLEOTIDE SEQUENCE</scope>
    <source>
        <strain evidence="1">TFB9207</strain>
    </source>
</reference>
<dbReference type="EMBL" id="MU806142">
    <property type="protein sequence ID" value="KAJ3839191.1"/>
    <property type="molecule type" value="Genomic_DNA"/>
</dbReference>
<dbReference type="AlphaFoldDB" id="A0AA38UFE2"/>